<name>A0A511SVW2_MYXFU</name>
<evidence type="ECO:0000313" key="2">
    <source>
        <dbReference type="EMBL" id="GEN06040.1"/>
    </source>
</evidence>
<feature type="transmembrane region" description="Helical" evidence="1">
    <location>
        <begin position="122"/>
        <end position="146"/>
    </location>
</feature>
<dbReference type="AlphaFoldDB" id="A0A511SVW2"/>
<feature type="transmembrane region" description="Helical" evidence="1">
    <location>
        <begin position="66"/>
        <end position="86"/>
    </location>
</feature>
<keyword evidence="1" id="KW-0472">Membrane</keyword>
<reference evidence="2 3" key="1">
    <citation type="submission" date="2019-07" db="EMBL/GenBank/DDBJ databases">
        <title>Whole genome shotgun sequence of Myxococcus fulvus NBRC 100333.</title>
        <authorList>
            <person name="Hosoyama A."/>
            <person name="Uohara A."/>
            <person name="Ohji S."/>
            <person name="Ichikawa N."/>
        </authorList>
    </citation>
    <scope>NUCLEOTIDE SEQUENCE [LARGE SCALE GENOMIC DNA]</scope>
    <source>
        <strain evidence="2 3">NBRC 100333</strain>
    </source>
</reference>
<organism evidence="2 3">
    <name type="scientific">Myxococcus fulvus</name>
    <dbReference type="NCBI Taxonomy" id="33"/>
    <lineage>
        <taxon>Bacteria</taxon>
        <taxon>Pseudomonadati</taxon>
        <taxon>Myxococcota</taxon>
        <taxon>Myxococcia</taxon>
        <taxon>Myxococcales</taxon>
        <taxon>Cystobacterineae</taxon>
        <taxon>Myxococcaceae</taxon>
        <taxon>Myxococcus</taxon>
    </lineage>
</organism>
<gene>
    <name evidence="2" type="ORF">MFU01_10770</name>
</gene>
<keyword evidence="1" id="KW-1133">Transmembrane helix</keyword>
<evidence type="ECO:0000313" key="3">
    <source>
        <dbReference type="Proteomes" id="UP000321514"/>
    </source>
</evidence>
<evidence type="ECO:0000256" key="1">
    <source>
        <dbReference type="SAM" id="Phobius"/>
    </source>
</evidence>
<protein>
    <submittedName>
        <fullName evidence="2">Uncharacterized protein</fullName>
    </submittedName>
</protein>
<proteinExistence type="predicted"/>
<dbReference type="EMBL" id="BJXR01000014">
    <property type="protein sequence ID" value="GEN06040.1"/>
    <property type="molecule type" value="Genomic_DNA"/>
</dbReference>
<sequence>MEADLRVALVAADVHIEDAVMRLQRLLKLLEATLVVHLSRQRPLQVELERDAAPLRRAIARRADLLRLRVVVMMPVTVVVVARGTVRVCVAAAMRVAVPAVRVVAARAVLMPVPVSVRRALAVLAARSMLVAVVMRAACSMLVPFWCRAMGMRATSAVLMGGSVVMRTPGPVDVLPRVLRSHELQRLEHRLRGGLAHHAGRCVAMSGVVLAARTVDVLACLTALLLLGHGVFFLNRES</sequence>
<dbReference type="Proteomes" id="UP000321514">
    <property type="component" value="Unassembled WGS sequence"/>
</dbReference>
<comment type="caution">
    <text evidence="2">The sequence shown here is derived from an EMBL/GenBank/DDBJ whole genome shotgun (WGS) entry which is preliminary data.</text>
</comment>
<feature type="transmembrane region" description="Helical" evidence="1">
    <location>
        <begin position="215"/>
        <end position="234"/>
    </location>
</feature>
<keyword evidence="1" id="KW-0812">Transmembrane</keyword>
<accession>A0A511SVW2</accession>